<dbReference type="InterPro" id="IPR023214">
    <property type="entry name" value="HAD_sf"/>
</dbReference>
<gene>
    <name evidence="1" type="ORF">GCM10023235_35410</name>
</gene>
<dbReference type="EMBL" id="BAABIS010000001">
    <property type="protein sequence ID" value="GAA4854879.1"/>
    <property type="molecule type" value="Genomic_DNA"/>
</dbReference>
<dbReference type="SUPFAM" id="SSF56784">
    <property type="entry name" value="HAD-like"/>
    <property type="match status" value="1"/>
</dbReference>
<keyword evidence="2" id="KW-1185">Reference proteome</keyword>
<organism evidence="1 2">
    <name type="scientific">Kitasatospora terrestris</name>
    <dbReference type="NCBI Taxonomy" id="258051"/>
    <lineage>
        <taxon>Bacteria</taxon>
        <taxon>Bacillati</taxon>
        <taxon>Actinomycetota</taxon>
        <taxon>Actinomycetes</taxon>
        <taxon>Kitasatosporales</taxon>
        <taxon>Streptomycetaceae</taxon>
        <taxon>Kitasatospora</taxon>
    </lineage>
</organism>
<dbReference type="Gene3D" id="3.40.50.1000">
    <property type="entry name" value="HAD superfamily/HAD-like"/>
    <property type="match status" value="1"/>
</dbReference>
<dbReference type="RefSeq" id="WP_345697803.1">
    <property type="nucleotide sequence ID" value="NZ_BAABIS010000001.1"/>
</dbReference>
<dbReference type="PANTHER" id="PTHR43611">
    <property type="entry name" value="ALPHA-D-GLUCOSE 1-PHOSPHATE PHOSPHATASE"/>
    <property type="match status" value="1"/>
</dbReference>
<sequence>MTEDGAGAGRPGALVCDLDGVLRLWDAEDMAALDRSYGLAAGTLAGAAFREERLVPAVTGRVTDEEWRAAVAADLAGPCGSAERARELVERWGRQPARVDERVLALLNAAARRMPVALLTNATTRLEADLAALGLDAALAATVVSTARIGVAKPDPRAYLAAAERLGVVPRRCLFVDDTAANLPGARAVGMAVHHYRHVDGLRALLEPSTG</sequence>
<dbReference type="Proteomes" id="UP001501752">
    <property type="component" value="Unassembled WGS sequence"/>
</dbReference>
<reference evidence="2" key="1">
    <citation type="journal article" date="2019" name="Int. J. Syst. Evol. Microbiol.">
        <title>The Global Catalogue of Microorganisms (GCM) 10K type strain sequencing project: providing services to taxonomists for standard genome sequencing and annotation.</title>
        <authorList>
            <consortium name="The Broad Institute Genomics Platform"/>
            <consortium name="The Broad Institute Genome Sequencing Center for Infectious Disease"/>
            <person name="Wu L."/>
            <person name="Ma J."/>
        </authorList>
    </citation>
    <scope>NUCLEOTIDE SEQUENCE [LARGE SCALE GENOMIC DNA]</scope>
    <source>
        <strain evidence="2">JCM 13006</strain>
    </source>
</reference>
<accession>A0ABP9DQ70</accession>
<proteinExistence type="predicted"/>
<dbReference type="Pfam" id="PF00702">
    <property type="entry name" value="Hydrolase"/>
    <property type="match status" value="1"/>
</dbReference>
<comment type="caution">
    <text evidence="1">The sequence shown here is derived from an EMBL/GenBank/DDBJ whole genome shotgun (WGS) entry which is preliminary data.</text>
</comment>
<dbReference type="InterPro" id="IPR036412">
    <property type="entry name" value="HAD-like_sf"/>
</dbReference>
<dbReference type="PANTHER" id="PTHR43611:SF3">
    <property type="entry name" value="FLAVIN MONONUCLEOTIDE HYDROLASE 1, CHLOROPLATIC"/>
    <property type="match status" value="1"/>
</dbReference>
<evidence type="ECO:0000313" key="2">
    <source>
        <dbReference type="Proteomes" id="UP001501752"/>
    </source>
</evidence>
<dbReference type="InterPro" id="IPR006439">
    <property type="entry name" value="HAD-SF_hydro_IA"/>
</dbReference>
<name>A0ABP9DQ70_9ACTN</name>
<protein>
    <submittedName>
        <fullName evidence="1">Haloacid dehalogenase</fullName>
    </submittedName>
</protein>
<dbReference type="PRINTS" id="PR00413">
    <property type="entry name" value="HADHALOGNASE"/>
</dbReference>
<evidence type="ECO:0000313" key="1">
    <source>
        <dbReference type="EMBL" id="GAA4854879.1"/>
    </source>
</evidence>
<dbReference type="NCBIfam" id="TIGR01509">
    <property type="entry name" value="HAD-SF-IA-v3"/>
    <property type="match status" value="1"/>
</dbReference>